<dbReference type="PANTHER" id="PTHR24044:SF420">
    <property type="entry name" value="DELTA AND NOTCH-LIKE EPIDERMAL GROWTH FACTOR-RELATED RECEPTOR ISOFORM X1"/>
    <property type="match status" value="1"/>
</dbReference>
<sequence>MAHIGYAKVGHFVHLLHWLLISMLSSPVHTSCKLSTYKHPRTEPTWHLRVFPNLIYAYGLPVDFIGGIISTVKIRQTSCLLEDQLTFKCMQDAIPQYCHFDQSQMNYLKIHPSVANGTCPFEVLPNMTGAATSVSTDRQLLLIEPAPETKPPQAKYDLLMNRIKGYFNECSQCKRIQSVGGVYICNFAYYMDLFRHKQLEEGEISWDISEKTVLSLYIHNFCLTTWPQLVKMKFSKEQNSFHPFCPNPCSIRLGRCTHTAHTLTPARSPTMLASVSESNCVRVGKGIYADDYACLCEPGYRWDPVTKSCYPPDICAQNLLDVKKYNLPESELLCSPRGTLKCVSDSFPSTNETLTEELYILRSRLNARHTCVCRNAFMGVRCDRHRNACVESGVSGGVTGEQACRTYLGNKCISHNGTDLYFCKCTENWMHDTAWSFPNCYKRRSICDRVICRNRGTCIGSEDQKTFICTCEYGWRGRLCEQPDVRQWLPWSAWTLCSAPLCGGIGWFSRTRECRIPVNRSEDPGSCDGNTVEFRPCKSGCPNPVHSYVPMIKLILYFGCILLALQATVSIVFTVLKMEFS</sequence>
<dbReference type="InterPro" id="IPR050906">
    <property type="entry name" value="Notch_signaling"/>
</dbReference>
<evidence type="ECO:0000256" key="2">
    <source>
        <dbReference type="SAM" id="Phobius"/>
    </source>
</evidence>
<dbReference type="Gene3D" id="2.20.100.10">
    <property type="entry name" value="Thrombospondin type-1 (TSP1) repeat"/>
    <property type="match status" value="1"/>
</dbReference>
<dbReference type="PROSITE" id="PS50026">
    <property type="entry name" value="EGF_3"/>
    <property type="match status" value="1"/>
</dbReference>
<reference evidence="5" key="1">
    <citation type="submission" date="2019-03" db="EMBL/GenBank/DDBJ databases">
        <title>Improved annotation for the trematode Fasciola hepatica.</title>
        <authorList>
            <person name="Choi Y.-J."/>
            <person name="Martin J."/>
            <person name="Mitreva M."/>
        </authorList>
    </citation>
    <scope>NUCLEOTIDE SEQUENCE [LARGE SCALE GENOMIC DNA]</scope>
</reference>
<dbReference type="GO" id="GO:0005112">
    <property type="term" value="F:Notch binding"/>
    <property type="evidence" value="ECO:0007669"/>
    <property type="project" value="TreeGrafter"/>
</dbReference>
<dbReference type="AlphaFoldDB" id="A0A4E0RN56"/>
<keyword evidence="1" id="KW-1015">Disulfide bond</keyword>
<comment type="caution">
    <text evidence="1">Lacks conserved residue(s) required for the propagation of feature annotation.</text>
</comment>
<dbReference type="EMBL" id="JXXN02002970">
    <property type="protein sequence ID" value="THD22137.1"/>
    <property type="molecule type" value="Genomic_DNA"/>
</dbReference>
<dbReference type="SMART" id="SM00181">
    <property type="entry name" value="EGF"/>
    <property type="match status" value="3"/>
</dbReference>
<evidence type="ECO:0000313" key="6">
    <source>
        <dbReference type="Proteomes" id="UP000230066"/>
    </source>
</evidence>
<evidence type="ECO:0000256" key="3">
    <source>
        <dbReference type="SAM" id="SignalP"/>
    </source>
</evidence>
<keyword evidence="6" id="KW-1185">Reference proteome</keyword>
<feature type="disulfide bond" evidence="1">
    <location>
        <begin position="471"/>
        <end position="480"/>
    </location>
</feature>
<keyword evidence="2" id="KW-0812">Transmembrane</keyword>
<name>A0A4E0RN56_FASHE</name>
<feature type="signal peptide" evidence="3">
    <location>
        <begin position="1"/>
        <end position="30"/>
    </location>
</feature>
<dbReference type="InterPro" id="IPR000742">
    <property type="entry name" value="EGF"/>
</dbReference>
<keyword evidence="1" id="KW-0245">EGF-like domain</keyword>
<dbReference type="Pfam" id="PF00090">
    <property type="entry name" value="TSP_1"/>
    <property type="match status" value="1"/>
</dbReference>
<gene>
    <name evidence="5" type="ORF">D915_007229</name>
</gene>
<evidence type="ECO:0000256" key="1">
    <source>
        <dbReference type="PROSITE-ProRule" id="PRU00076"/>
    </source>
</evidence>
<accession>A0A4E0RN56</accession>
<proteinExistence type="predicted"/>
<keyword evidence="2" id="KW-0472">Membrane</keyword>
<protein>
    <submittedName>
        <fullName evidence="5">Cadherin tumor suppressor</fullName>
    </submittedName>
</protein>
<dbReference type="InterPro" id="IPR036383">
    <property type="entry name" value="TSP1_rpt_sf"/>
</dbReference>
<dbReference type="Gene3D" id="2.10.25.10">
    <property type="entry name" value="Laminin"/>
    <property type="match status" value="1"/>
</dbReference>
<feature type="disulfide bond" evidence="1">
    <location>
        <begin position="452"/>
        <end position="469"/>
    </location>
</feature>
<keyword evidence="2" id="KW-1133">Transmembrane helix</keyword>
<feature type="transmembrane region" description="Helical" evidence="2">
    <location>
        <begin position="554"/>
        <end position="576"/>
    </location>
</feature>
<evidence type="ECO:0000259" key="4">
    <source>
        <dbReference type="PROSITE" id="PS50026"/>
    </source>
</evidence>
<dbReference type="Proteomes" id="UP000230066">
    <property type="component" value="Unassembled WGS sequence"/>
</dbReference>
<comment type="caution">
    <text evidence="5">The sequence shown here is derived from an EMBL/GenBank/DDBJ whole genome shotgun (WGS) entry which is preliminary data.</text>
</comment>
<dbReference type="PROSITE" id="PS00022">
    <property type="entry name" value="EGF_1"/>
    <property type="match status" value="1"/>
</dbReference>
<organism evidence="5 6">
    <name type="scientific">Fasciola hepatica</name>
    <name type="common">Liver fluke</name>
    <dbReference type="NCBI Taxonomy" id="6192"/>
    <lineage>
        <taxon>Eukaryota</taxon>
        <taxon>Metazoa</taxon>
        <taxon>Spiralia</taxon>
        <taxon>Lophotrochozoa</taxon>
        <taxon>Platyhelminthes</taxon>
        <taxon>Trematoda</taxon>
        <taxon>Digenea</taxon>
        <taxon>Plagiorchiida</taxon>
        <taxon>Echinostomata</taxon>
        <taxon>Echinostomatoidea</taxon>
        <taxon>Fasciolidae</taxon>
        <taxon>Fasciola</taxon>
    </lineage>
</organism>
<evidence type="ECO:0000313" key="5">
    <source>
        <dbReference type="EMBL" id="THD22137.1"/>
    </source>
</evidence>
<feature type="chain" id="PRO_5020022663" evidence="3">
    <location>
        <begin position="31"/>
        <end position="581"/>
    </location>
</feature>
<dbReference type="InterPro" id="IPR000884">
    <property type="entry name" value="TSP1_rpt"/>
</dbReference>
<feature type="domain" description="EGF-like" evidence="4">
    <location>
        <begin position="443"/>
        <end position="481"/>
    </location>
</feature>
<dbReference type="PROSITE" id="PS50092">
    <property type="entry name" value="TSP1"/>
    <property type="match status" value="1"/>
</dbReference>
<dbReference type="SUPFAM" id="SSF82895">
    <property type="entry name" value="TSP-1 type 1 repeat"/>
    <property type="match status" value="1"/>
</dbReference>
<dbReference type="SUPFAM" id="SSF57196">
    <property type="entry name" value="EGF/Laminin"/>
    <property type="match status" value="1"/>
</dbReference>
<dbReference type="PROSITE" id="PS01186">
    <property type="entry name" value="EGF_2"/>
    <property type="match status" value="1"/>
</dbReference>
<dbReference type="PANTHER" id="PTHR24044">
    <property type="entry name" value="NOTCH LIGAND FAMILY MEMBER"/>
    <property type="match status" value="1"/>
</dbReference>
<keyword evidence="3" id="KW-0732">Signal</keyword>